<protein>
    <submittedName>
        <fullName evidence="6">Aldehyde dehydrogenase</fullName>
    </submittedName>
</protein>
<evidence type="ECO:0000256" key="3">
    <source>
        <dbReference type="PROSITE-ProRule" id="PRU10007"/>
    </source>
</evidence>
<organism evidence="6 7">
    <name type="scientific">Flammeovirga pectinis</name>
    <dbReference type="NCBI Taxonomy" id="2494373"/>
    <lineage>
        <taxon>Bacteria</taxon>
        <taxon>Pseudomonadati</taxon>
        <taxon>Bacteroidota</taxon>
        <taxon>Cytophagia</taxon>
        <taxon>Cytophagales</taxon>
        <taxon>Flammeovirgaceae</taxon>
        <taxon>Flammeovirga</taxon>
    </lineage>
</organism>
<dbReference type="PANTHER" id="PTHR11699">
    <property type="entry name" value="ALDEHYDE DEHYDROGENASE-RELATED"/>
    <property type="match status" value="1"/>
</dbReference>
<dbReference type="OrthoDB" id="629320at2"/>
<evidence type="ECO:0000256" key="2">
    <source>
        <dbReference type="ARBA" id="ARBA00023002"/>
    </source>
</evidence>
<proteinExistence type="inferred from homology"/>
<evidence type="ECO:0000256" key="4">
    <source>
        <dbReference type="RuleBase" id="RU003345"/>
    </source>
</evidence>
<dbReference type="EMBL" id="CP034563">
    <property type="protein sequence ID" value="AZQ64957.1"/>
    <property type="molecule type" value="Genomic_DNA"/>
</dbReference>
<gene>
    <name evidence="6" type="ORF">EI427_22295</name>
</gene>
<dbReference type="InterPro" id="IPR029510">
    <property type="entry name" value="Ald_DH_CS_GLU"/>
</dbReference>
<dbReference type="InterPro" id="IPR016162">
    <property type="entry name" value="Ald_DH_N"/>
</dbReference>
<evidence type="ECO:0000259" key="5">
    <source>
        <dbReference type="Pfam" id="PF00171"/>
    </source>
</evidence>
<dbReference type="KEGG" id="fll:EI427_22295"/>
<evidence type="ECO:0000313" key="7">
    <source>
        <dbReference type="Proteomes" id="UP000267268"/>
    </source>
</evidence>
<evidence type="ECO:0000313" key="6">
    <source>
        <dbReference type="EMBL" id="AZQ64957.1"/>
    </source>
</evidence>
<dbReference type="Gene3D" id="3.40.309.10">
    <property type="entry name" value="Aldehyde Dehydrogenase, Chain A, domain 2"/>
    <property type="match status" value="1"/>
</dbReference>
<dbReference type="InterPro" id="IPR015590">
    <property type="entry name" value="Aldehyde_DH_dom"/>
</dbReference>
<dbReference type="RefSeq" id="WP_126619193.1">
    <property type="nucleotide sequence ID" value="NZ_CP034563.1"/>
</dbReference>
<keyword evidence="7" id="KW-1185">Reference proteome</keyword>
<name>A0A3S9P9V5_9BACT</name>
<dbReference type="Pfam" id="PF00171">
    <property type="entry name" value="Aldedh"/>
    <property type="match status" value="1"/>
</dbReference>
<feature type="domain" description="Aldehyde dehydrogenase" evidence="5">
    <location>
        <begin position="26"/>
        <end position="481"/>
    </location>
</feature>
<dbReference type="GO" id="GO:0016620">
    <property type="term" value="F:oxidoreductase activity, acting on the aldehyde or oxo group of donors, NAD or NADP as acceptor"/>
    <property type="evidence" value="ECO:0007669"/>
    <property type="project" value="InterPro"/>
</dbReference>
<dbReference type="NCBIfam" id="NF007497">
    <property type="entry name" value="PRK10090.1"/>
    <property type="match status" value="1"/>
</dbReference>
<sequence>MSNYTTVGTAVKTYQQFIAGSFFSTANHIEVINPCTEEVIALAPRGTAEDADKAVAAAKAAQNDWGLLPAVARAEYLKKMAQVIRENRVFLAETLATEQAKVMGLAQVEIDVTAVYFDYYAGLARSYEGEIIQSDRPNEQMMLHKLPIGIAVGICPWNFPFFVMARKIAPSLLTGNACIVKISEETPMVSLEFARLIENIGLPKGILSIVTGLGHEIGQALTENPDVGIISLTGSVGAGQKVMEAAAKNITKVSLELGGKAPAIVCKDADLDLAVKAIVASRIIYSGQVCNCAERVYVEEEVYDAFMTKLLPAMKNVRLGDAMSDDKADMSAQINQVQLNKIDSMVKRAIEQGGEVLLGGRISNKFDKGFYYEPTVVANVEQDHEIVQNEIFGPVLPVMKVSSFDQALDFANDSEYGLTSSIFTNDINKILRATKELKFGETYVNREHFEAIQGFHAGFRKSGIGGADGKHGLEEYLQTKVMYIQQN</sequence>
<dbReference type="Gene3D" id="3.40.605.10">
    <property type="entry name" value="Aldehyde Dehydrogenase, Chain A, domain 1"/>
    <property type="match status" value="1"/>
</dbReference>
<dbReference type="CDD" id="cd07088">
    <property type="entry name" value="ALDH_LactADH-AldA"/>
    <property type="match status" value="1"/>
</dbReference>
<dbReference type="Proteomes" id="UP000267268">
    <property type="component" value="Chromosome 2"/>
</dbReference>
<accession>A0A3S9P9V5</accession>
<dbReference type="AlphaFoldDB" id="A0A3S9P9V5"/>
<comment type="similarity">
    <text evidence="1 4">Belongs to the aldehyde dehydrogenase family.</text>
</comment>
<dbReference type="FunFam" id="3.40.605.10:FF:000007">
    <property type="entry name" value="NAD/NADP-dependent betaine aldehyde dehydrogenase"/>
    <property type="match status" value="1"/>
</dbReference>
<dbReference type="PROSITE" id="PS00687">
    <property type="entry name" value="ALDEHYDE_DEHYDR_GLU"/>
    <property type="match status" value="1"/>
</dbReference>
<feature type="active site" evidence="3">
    <location>
        <position position="256"/>
    </location>
</feature>
<dbReference type="InterPro" id="IPR016161">
    <property type="entry name" value="Ald_DH/histidinol_DH"/>
</dbReference>
<dbReference type="SUPFAM" id="SSF53720">
    <property type="entry name" value="ALDH-like"/>
    <property type="match status" value="1"/>
</dbReference>
<keyword evidence="2 4" id="KW-0560">Oxidoreductase</keyword>
<evidence type="ECO:0000256" key="1">
    <source>
        <dbReference type="ARBA" id="ARBA00009986"/>
    </source>
</evidence>
<dbReference type="InterPro" id="IPR016163">
    <property type="entry name" value="Ald_DH_C"/>
</dbReference>
<dbReference type="FunFam" id="3.40.309.10:FF:000009">
    <property type="entry name" value="Aldehyde dehydrogenase A"/>
    <property type="match status" value="1"/>
</dbReference>
<reference evidence="6 7" key="1">
    <citation type="submission" date="2018-12" db="EMBL/GenBank/DDBJ databases">
        <title>Flammeovirga pectinis sp. nov., isolated from the gut of the Korean scallop, Patinopecten yessoensis.</title>
        <authorList>
            <person name="Bae J.-W."/>
            <person name="Jeong Y.-S."/>
            <person name="Kang W."/>
        </authorList>
    </citation>
    <scope>NUCLEOTIDE SEQUENCE [LARGE SCALE GENOMIC DNA]</scope>
    <source>
        <strain evidence="6 7">L12M1</strain>
    </source>
</reference>